<dbReference type="PANTHER" id="PTHR43095">
    <property type="entry name" value="SUGAR KINASE"/>
    <property type="match status" value="1"/>
</dbReference>
<evidence type="ECO:0000256" key="3">
    <source>
        <dbReference type="ARBA" id="ARBA00022777"/>
    </source>
</evidence>
<comment type="similarity">
    <text evidence="1">Belongs to the FGGY kinase family.</text>
</comment>
<dbReference type="PANTHER" id="PTHR43095:SF5">
    <property type="entry name" value="XYLULOSE KINASE"/>
    <property type="match status" value="1"/>
</dbReference>
<dbReference type="Gene3D" id="3.30.420.40">
    <property type="match status" value="2"/>
</dbReference>
<gene>
    <name evidence="6" type="ORF">OKA04_22990</name>
</gene>
<sequence length="497" mass="52506">MHFLGIEIGHAATRVVALDLEAATVAAEATAAHAWVEGLPDGYREQDPASWISAADHAMRQVLETLGDARGGVAGIGITAPTGGMVVLDENNRIVRPAKLGIDRSAQRQAEEIARAFGGAPGLIELCGNPVDAGSLAAQCLWLKQHEPYHFQRAARLMTPQDFIGYWLTGESGIEAGSAATTGLFNVPQRKWSGELMEFIDSRVFDMLPPGISPLQPRGQLRPGLCRSWGLPDGVIVAPGSGAAALAALAVGAAGNGSVVADLYADGSLCAISDRPAVDFQGEASILCDASGRWITRMGMANAVSALELVRRHYGWSNAEYEKALTSTEAGANGLLFLPYLRGEITPRLPDATGVLHGVTLDNFTPGNLARASAEGLALGFGYGFSRLRDLGFEPSGVRVSRDAGPAFHQLLADVFGVPVASVAVSGGSLLGAAMQAAVVYFRLNGESLGFDEIAGYIVTMDDATRRDPDPQRHEFYQDLLARQQYLVETLHAGGFL</sequence>
<dbReference type="Proteomes" id="UP001207930">
    <property type="component" value="Unassembled WGS sequence"/>
</dbReference>
<dbReference type="RefSeq" id="WP_264503578.1">
    <property type="nucleotide sequence ID" value="NZ_JAPDDS010000020.1"/>
</dbReference>
<evidence type="ECO:0000313" key="7">
    <source>
        <dbReference type="Proteomes" id="UP001207930"/>
    </source>
</evidence>
<keyword evidence="2" id="KW-0808">Transferase</keyword>
<protein>
    <submittedName>
        <fullName evidence="6">FGGY family carbohydrate kinase</fullName>
    </submittedName>
</protein>
<name>A0ABT3FVL8_9BACT</name>
<dbReference type="PIRSF" id="PIRSF000538">
    <property type="entry name" value="GlpK"/>
    <property type="match status" value="1"/>
</dbReference>
<dbReference type="InterPro" id="IPR018485">
    <property type="entry name" value="FGGY_C"/>
</dbReference>
<keyword evidence="7" id="KW-1185">Reference proteome</keyword>
<dbReference type="GO" id="GO:0016301">
    <property type="term" value="F:kinase activity"/>
    <property type="evidence" value="ECO:0007669"/>
    <property type="project" value="UniProtKB-KW"/>
</dbReference>
<feature type="domain" description="Carbohydrate kinase FGGY N-terminal" evidence="4">
    <location>
        <begin position="4"/>
        <end position="249"/>
    </location>
</feature>
<evidence type="ECO:0000259" key="5">
    <source>
        <dbReference type="Pfam" id="PF02782"/>
    </source>
</evidence>
<keyword evidence="3 6" id="KW-0418">Kinase</keyword>
<dbReference type="SUPFAM" id="SSF53067">
    <property type="entry name" value="Actin-like ATPase domain"/>
    <property type="match status" value="2"/>
</dbReference>
<evidence type="ECO:0000259" key="4">
    <source>
        <dbReference type="Pfam" id="PF00370"/>
    </source>
</evidence>
<proteinExistence type="inferred from homology"/>
<dbReference type="InterPro" id="IPR050406">
    <property type="entry name" value="FGGY_Carb_Kinase"/>
</dbReference>
<dbReference type="InterPro" id="IPR043129">
    <property type="entry name" value="ATPase_NBD"/>
</dbReference>
<reference evidence="6 7" key="1">
    <citation type="submission" date="2022-10" db="EMBL/GenBank/DDBJ databases">
        <title>Luteolibacter flavescens strain MCCC 1K03193, whole genome shotgun sequencing project.</title>
        <authorList>
            <person name="Zhao G."/>
            <person name="Shen L."/>
        </authorList>
    </citation>
    <scope>NUCLEOTIDE SEQUENCE [LARGE SCALE GENOMIC DNA]</scope>
    <source>
        <strain evidence="6 7">MCCC 1K03193</strain>
    </source>
</reference>
<dbReference type="EMBL" id="JAPDDS010000020">
    <property type="protein sequence ID" value="MCW1887622.1"/>
    <property type="molecule type" value="Genomic_DNA"/>
</dbReference>
<evidence type="ECO:0000256" key="2">
    <source>
        <dbReference type="ARBA" id="ARBA00022679"/>
    </source>
</evidence>
<dbReference type="InterPro" id="IPR018484">
    <property type="entry name" value="FGGY_N"/>
</dbReference>
<organism evidence="6 7">
    <name type="scientific">Luteolibacter flavescens</name>
    <dbReference type="NCBI Taxonomy" id="1859460"/>
    <lineage>
        <taxon>Bacteria</taxon>
        <taxon>Pseudomonadati</taxon>
        <taxon>Verrucomicrobiota</taxon>
        <taxon>Verrucomicrobiia</taxon>
        <taxon>Verrucomicrobiales</taxon>
        <taxon>Verrucomicrobiaceae</taxon>
        <taxon>Luteolibacter</taxon>
    </lineage>
</organism>
<comment type="caution">
    <text evidence="6">The sequence shown here is derived from an EMBL/GenBank/DDBJ whole genome shotgun (WGS) entry which is preliminary data.</text>
</comment>
<evidence type="ECO:0000313" key="6">
    <source>
        <dbReference type="EMBL" id="MCW1887622.1"/>
    </source>
</evidence>
<feature type="domain" description="Carbohydrate kinase FGGY C-terminal" evidence="5">
    <location>
        <begin position="322"/>
        <end position="439"/>
    </location>
</feature>
<dbReference type="InterPro" id="IPR000577">
    <property type="entry name" value="Carb_kinase_FGGY"/>
</dbReference>
<dbReference type="Pfam" id="PF00370">
    <property type="entry name" value="FGGY_N"/>
    <property type="match status" value="1"/>
</dbReference>
<evidence type="ECO:0000256" key="1">
    <source>
        <dbReference type="ARBA" id="ARBA00009156"/>
    </source>
</evidence>
<accession>A0ABT3FVL8</accession>
<dbReference type="Pfam" id="PF02782">
    <property type="entry name" value="FGGY_C"/>
    <property type="match status" value="1"/>
</dbReference>